<dbReference type="InterPro" id="IPR017937">
    <property type="entry name" value="Thioredoxin_CS"/>
</dbReference>
<keyword evidence="3" id="KW-1133">Transmembrane helix</keyword>
<dbReference type="PANTHER" id="PTHR46426">
    <property type="entry name" value="PROTEIN DISULFIDE-ISOMERASE TMX3"/>
    <property type="match status" value="1"/>
</dbReference>
<evidence type="ECO:0000256" key="1">
    <source>
        <dbReference type="ARBA" id="ARBA00004389"/>
    </source>
</evidence>
<proteinExistence type="predicted"/>
<dbReference type="Pfam" id="PF13848">
    <property type="entry name" value="Thioredoxin_6"/>
    <property type="match status" value="1"/>
</dbReference>
<comment type="caution">
    <text evidence="9">The sequence shown here is derived from an EMBL/GenBank/DDBJ whole genome shotgun (WGS) entry which is preliminary data.</text>
</comment>
<feature type="domain" description="Thioredoxin" evidence="8">
    <location>
        <begin position="253"/>
        <end position="415"/>
    </location>
</feature>
<dbReference type="SUPFAM" id="SSF52833">
    <property type="entry name" value="Thioredoxin-like"/>
    <property type="match status" value="3"/>
</dbReference>
<dbReference type="PROSITE" id="PS51352">
    <property type="entry name" value="THIOREDOXIN_2"/>
    <property type="match status" value="2"/>
</dbReference>
<dbReference type="GO" id="GO:0005789">
    <property type="term" value="C:endoplasmic reticulum membrane"/>
    <property type="evidence" value="ECO:0007669"/>
    <property type="project" value="UniProtKB-SubCell"/>
</dbReference>
<gene>
    <name evidence="9" type="ORF">FH972_026149</name>
</gene>
<evidence type="ECO:0000256" key="6">
    <source>
        <dbReference type="SAM" id="MobiDB-lite"/>
    </source>
</evidence>
<dbReference type="AlphaFoldDB" id="A0A5N6L343"/>
<keyword evidence="7" id="KW-0732">Signal</keyword>
<dbReference type="Proteomes" id="UP000327013">
    <property type="component" value="Unassembled WGS sequence"/>
</dbReference>
<dbReference type="InterPro" id="IPR013766">
    <property type="entry name" value="Thioredoxin_domain"/>
</dbReference>
<evidence type="ECO:0000256" key="5">
    <source>
        <dbReference type="ARBA" id="ARBA00045246"/>
    </source>
</evidence>
<evidence type="ECO:0000259" key="8">
    <source>
        <dbReference type="PROSITE" id="PS51352"/>
    </source>
</evidence>
<comment type="subcellular location">
    <subcellularLocation>
        <location evidence="1">Endoplasmic reticulum membrane</location>
        <topology evidence="1">Single-pass membrane protein</topology>
    </subcellularLocation>
</comment>
<dbReference type="PROSITE" id="PS51257">
    <property type="entry name" value="PROKAR_LIPOPROTEIN"/>
    <property type="match status" value="1"/>
</dbReference>
<sequence>MRPNLSAILWSLVVTSSCAVATPPPGVPDVPDPRKRAPEKDASSTIYNGQTVPPMRDLSGKTFKEDISKGYWMVDGFSPYCGHCKSLAPKWQTLYEYYYTSDPVPASSEAADPDLSLNTFSRYYDFNFAKLDCVAFGSLCSTIDINAFPTIMLFKDGVEIKRNEGDRSMNVLGKFMEESLEIIRPGSRPKDGVKFPKVGTHGDASLANTKPPALVHKDPIGSASDARRAKQKPSRYSGHPDGKYKVAPAVFIEPTGLANPEGTSVNFTAESFDKTVKKSLDAWFVKFYAPWCPHCLAMAPSWQAMAREMQGKLDVGEVNCDIEARLCRDMGVASYPQIVLMRGPERVEYDGLRGLGDLVSYASEAAEALNGVPDVTAAQFEALEKKEEVVFLYFHDVATTAEDFQALERLPLHLVGRAKLVKTQDPDLVKRFKIHTWPQLLVIRDSQVETYPGLSPAQMRDVKRLVDWMHQVWLPLVPELTASNAREIMEGQFVVLGILSRDRLDEFTVAKREMKSAATEWMEKQTHAFELERQELRDAKQLRIEEAEDRKDEQRLRDAKLIRINMDEVKKKGVRFAWVDGVFWERWLRTTYGISLREGGEKVIINDEDVRALLFLLAVGVADTENTEPPVLGLDSNRQPDRAITHFHPRNTTKGRHTSAQVVTQSHGLVPVALVLQLAIYLQASPHLRLSRCRRSPSWRVRIHASAAKTRRLWRHWQTSYDQRRHRWLLQPEREGREGRISGGERDLCFTASGMESGPCSIGTPSYTLHAHHTRLIGGIASPAISTAVASPCMHPANTSQYMYSSKRSPASPPTKYVAPIVTGPASTSHTPTRIYGRCRWMYAAVAESQSASRARSSSIARPAFLCSRDRSVRGEKGEKGFVLGAWVVLGGDFEQRGEGVGVGVDSVADALGDLGGRVVLALGTYVLIDQEDRNVLALLCEGVKGFFDGLVFGLVVDDEEVLLCVGRGGNVLLVVSRSAVRHFHSFTSSVTYPDAGKEQASDRVLVANDRQELTIFVGAGGSCHCWCCRLQAFVRS</sequence>
<evidence type="ECO:0000256" key="3">
    <source>
        <dbReference type="ARBA" id="ARBA00022989"/>
    </source>
</evidence>
<evidence type="ECO:0000256" key="2">
    <source>
        <dbReference type="ARBA" id="ARBA00022692"/>
    </source>
</evidence>
<feature type="region of interest" description="Disordered" evidence="6">
    <location>
        <begin position="23"/>
        <end position="48"/>
    </location>
</feature>
<feature type="domain" description="Thioredoxin" evidence="8">
    <location>
        <begin position="31"/>
        <end position="181"/>
    </location>
</feature>
<dbReference type="PROSITE" id="PS00194">
    <property type="entry name" value="THIOREDOXIN_1"/>
    <property type="match status" value="1"/>
</dbReference>
<dbReference type="InterPro" id="IPR052250">
    <property type="entry name" value="PDI_TMX3"/>
</dbReference>
<keyword evidence="2" id="KW-0812">Transmembrane</keyword>
<dbReference type="PANTHER" id="PTHR46426:SF1">
    <property type="entry name" value="PROTEIN DISULFIDE-ISOMERASE TMX3"/>
    <property type="match status" value="1"/>
</dbReference>
<dbReference type="CDD" id="cd02961">
    <property type="entry name" value="PDI_a_family"/>
    <property type="match status" value="2"/>
</dbReference>
<dbReference type="Gene3D" id="3.40.30.10">
    <property type="entry name" value="Glutaredoxin"/>
    <property type="match status" value="3"/>
</dbReference>
<feature type="compositionally biased region" description="Basic and acidic residues" evidence="6">
    <location>
        <begin position="31"/>
        <end position="42"/>
    </location>
</feature>
<reference evidence="9 10" key="1">
    <citation type="submission" date="2019-06" db="EMBL/GenBank/DDBJ databases">
        <title>A chromosomal-level reference genome of Carpinus fangiana (Coryloideae, Betulaceae).</title>
        <authorList>
            <person name="Yang X."/>
            <person name="Wang Z."/>
            <person name="Zhang L."/>
            <person name="Hao G."/>
            <person name="Liu J."/>
            <person name="Yang Y."/>
        </authorList>
    </citation>
    <scope>NUCLEOTIDE SEQUENCE [LARGE SCALE GENOMIC DNA]</scope>
    <source>
        <strain evidence="9">Cfa_2016G</strain>
        <tissue evidence="9">Leaf</tissue>
    </source>
</reference>
<evidence type="ECO:0000313" key="9">
    <source>
        <dbReference type="EMBL" id="KAB8648493.1"/>
    </source>
</evidence>
<comment type="function">
    <text evidence="5">Probable disulfide isomerase, which participates in the folding of proteins containing disulfide bonds. May act as a dithiol oxidase. Acts as a regulator of endoplasmic reticulum-mitochondria contact sites via its ability to regulate redox signals.</text>
</comment>
<name>A0A5N6L343_9ROSI</name>
<feature type="chain" id="PRO_5024301225" description="Thioredoxin domain-containing protein" evidence="7">
    <location>
        <begin position="22"/>
        <end position="1037"/>
    </location>
</feature>
<dbReference type="EMBL" id="VIBQ01000080">
    <property type="protein sequence ID" value="KAB8648493.1"/>
    <property type="molecule type" value="Genomic_DNA"/>
</dbReference>
<dbReference type="OrthoDB" id="72053at2759"/>
<evidence type="ECO:0000256" key="4">
    <source>
        <dbReference type="ARBA" id="ARBA00023136"/>
    </source>
</evidence>
<keyword evidence="4" id="KW-0472">Membrane</keyword>
<evidence type="ECO:0000313" key="10">
    <source>
        <dbReference type="Proteomes" id="UP000327013"/>
    </source>
</evidence>
<dbReference type="InterPro" id="IPR036249">
    <property type="entry name" value="Thioredoxin-like_sf"/>
</dbReference>
<protein>
    <recommendedName>
        <fullName evidence="8">Thioredoxin domain-containing protein</fullName>
    </recommendedName>
</protein>
<organism evidence="9 10">
    <name type="scientific">Carpinus fangiana</name>
    <dbReference type="NCBI Taxonomy" id="176857"/>
    <lineage>
        <taxon>Eukaryota</taxon>
        <taxon>Viridiplantae</taxon>
        <taxon>Streptophyta</taxon>
        <taxon>Embryophyta</taxon>
        <taxon>Tracheophyta</taxon>
        <taxon>Spermatophyta</taxon>
        <taxon>Magnoliopsida</taxon>
        <taxon>eudicotyledons</taxon>
        <taxon>Gunneridae</taxon>
        <taxon>Pentapetalae</taxon>
        <taxon>rosids</taxon>
        <taxon>fabids</taxon>
        <taxon>Fagales</taxon>
        <taxon>Betulaceae</taxon>
        <taxon>Carpinus</taxon>
    </lineage>
</organism>
<keyword evidence="10" id="KW-1185">Reference proteome</keyword>
<feature type="signal peptide" evidence="7">
    <location>
        <begin position="1"/>
        <end position="21"/>
    </location>
</feature>
<evidence type="ECO:0000256" key="7">
    <source>
        <dbReference type="SAM" id="SignalP"/>
    </source>
</evidence>
<feature type="region of interest" description="Disordered" evidence="6">
    <location>
        <begin position="204"/>
        <end position="241"/>
    </location>
</feature>
<dbReference type="Pfam" id="PF00085">
    <property type="entry name" value="Thioredoxin"/>
    <property type="match status" value="2"/>
</dbReference>
<accession>A0A5N6L343</accession>